<name>A0A6H9UZC8_9ACTN</name>
<dbReference type="GO" id="GO:0015035">
    <property type="term" value="F:protein-disulfide reductase activity"/>
    <property type="evidence" value="ECO:0007669"/>
    <property type="project" value="TreeGrafter"/>
</dbReference>
<dbReference type="PANTHER" id="PTHR45663:SF11">
    <property type="entry name" value="GEO12009P1"/>
    <property type="match status" value="1"/>
</dbReference>
<dbReference type="CDD" id="cd02947">
    <property type="entry name" value="TRX_family"/>
    <property type="match status" value="2"/>
</dbReference>
<dbReference type="RefSeq" id="WP_150950258.1">
    <property type="nucleotide sequence ID" value="NZ_VZRB01000012.1"/>
</dbReference>
<reference evidence="4 5" key="1">
    <citation type="submission" date="2019-09" db="EMBL/GenBank/DDBJ databases">
        <title>Screening of Novel Bioactive Compounds from Soil-Associated.</title>
        <authorList>
            <person name="Zhao S."/>
        </authorList>
    </citation>
    <scope>NUCLEOTIDE SEQUENCE [LARGE SCALE GENOMIC DNA]</scope>
    <source>
        <strain evidence="4 5">HIT-DPA4</strain>
    </source>
</reference>
<dbReference type="PROSITE" id="PS51352">
    <property type="entry name" value="THIOREDOXIN_2"/>
    <property type="match status" value="1"/>
</dbReference>
<protein>
    <submittedName>
        <fullName evidence="4">Thioredoxin</fullName>
    </submittedName>
</protein>
<comment type="caution">
    <text evidence="4">The sequence shown here is derived from an EMBL/GenBank/DDBJ whole genome shotgun (WGS) entry which is preliminary data.</text>
</comment>
<dbReference type="Proteomes" id="UP000442707">
    <property type="component" value="Unassembled WGS sequence"/>
</dbReference>
<organism evidence="4 5">
    <name type="scientific">Streptomyces luteolifulvus</name>
    <dbReference type="NCBI Taxonomy" id="2615112"/>
    <lineage>
        <taxon>Bacteria</taxon>
        <taxon>Bacillati</taxon>
        <taxon>Actinomycetota</taxon>
        <taxon>Actinomycetes</taxon>
        <taxon>Kitasatosporales</taxon>
        <taxon>Streptomycetaceae</taxon>
        <taxon>Streptomyces</taxon>
    </lineage>
</organism>
<sequence length="234" mass="26044">MAVSSVSDREFSRQVLQHDAPVLVAFRASWCLPSQQLVPLVDELAARYEDRIKVVTVDVDSDPGGNKICRQYKVTRLPVMMLFRDGNVADFIGGASSPDRVMDMIDRQLRPVLQVDEFNFDAEVLKAQVPVLVHVDAAWCAESQQIVPVVEATAEKFRGRAKVVRLEFGPETARLCAQYGFRRVPTLALFNRGRIEDQIFGPMEGGTKTDKVRTSCVGLSTTDNVAQMLEAFVP</sequence>
<dbReference type="PANTHER" id="PTHR45663">
    <property type="entry name" value="GEO12009P1"/>
    <property type="match status" value="1"/>
</dbReference>
<keyword evidence="2" id="KW-0676">Redox-active center</keyword>
<dbReference type="EMBL" id="VZRB01000012">
    <property type="protein sequence ID" value="KAB1145278.1"/>
    <property type="molecule type" value="Genomic_DNA"/>
</dbReference>
<dbReference type="SUPFAM" id="SSF52833">
    <property type="entry name" value="Thioredoxin-like"/>
    <property type="match status" value="2"/>
</dbReference>
<evidence type="ECO:0000256" key="2">
    <source>
        <dbReference type="ARBA" id="ARBA00023284"/>
    </source>
</evidence>
<comment type="similarity">
    <text evidence="1">Belongs to the thioredoxin family.</text>
</comment>
<evidence type="ECO:0000313" key="5">
    <source>
        <dbReference type="Proteomes" id="UP000442707"/>
    </source>
</evidence>
<dbReference type="InterPro" id="IPR036249">
    <property type="entry name" value="Thioredoxin-like_sf"/>
</dbReference>
<feature type="domain" description="Thioredoxin" evidence="3">
    <location>
        <begin position="1"/>
        <end position="110"/>
    </location>
</feature>
<evidence type="ECO:0000313" key="4">
    <source>
        <dbReference type="EMBL" id="KAB1145278.1"/>
    </source>
</evidence>
<dbReference type="GO" id="GO:0005737">
    <property type="term" value="C:cytoplasm"/>
    <property type="evidence" value="ECO:0007669"/>
    <property type="project" value="TreeGrafter"/>
</dbReference>
<evidence type="ECO:0000259" key="3">
    <source>
        <dbReference type="PROSITE" id="PS51352"/>
    </source>
</evidence>
<dbReference type="InterPro" id="IPR013766">
    <property type="entry name" value="Thioredoxin_domain"/>
</dbReference>
<dbReference type="AlphaFoldDB" id="A0A6H9UZC8"/>
<dbReference type="Pfam" id="PF00085">
    <property type="entry name" value="Thioredoxin"/>
    <property type="match status" value="2"/>
</dbReference>
<dbReference type="Gene3D" id="3.40.30.10">
    <property type="entry name" value="Glutaredoxin"/>
    <property type="match status" value="2"/>
</dbReference>
<gene>
    <name evidence="4" type="ORF">F7R91_19055</name>
</gene>
<evidence type="ECO:0000256" key="1">
    <source>
        <dbReference type="ARBA" id="ARBA00008987"/>
    </source>
</evidence>
<accession>A0A6H9UZC8</accession>
<proteinExistence type="inferred from homology"/>
<keyword evidence="5" id="KW-1185">Reference proteome</keyword>